<dbReference type="RefSeq" id="WP_124963482.1">
    <property type="nucleotide sequence ID" value="NZ_RRAZ01000003.1"/>
</dbReference>
<comment type="caution">
    <text evidence="1">The sequence shown here is derived from an EMBL/GenBank/DDBJ whole genome shotgun (WGS) entry which is preliminary data.</text>
</comment>
<dbReference type="Proteomes" id="UP000282125">
    <property type="component" value="Unassembled WGS sequence"/>
</dbReference>
<dbReference type="GO" id="GO:0016740">
    <property type="term" value="F:transferase activity"/>
    <property type="evidence" value="ECO:0007669"/>
    <property type="project" value="UniProtKB-KW"/>
</dbReference>
<protein>
    <submittedName>
        <fullName evidence="1">Glycosyltransferase family 2 protein</fullName>
    </submittedName>
</protein>
<evidence type="ECO:0000313" key="1">
    <source>
        <dbReference type="EMBL" id="RRH77955.1"/>
    </source>
</evidence>
<reference evidence="1 2" key="1">
    <citation type="submission" date="2018-11" db="EMBL/GenBank/DDBJ databases">
        <title>Gemmobacter sp. nov., YIM 102744-1 draft genome.</title>
        <authorList>
            <person name="Li G."/>
            <person name="Jiang Y."/>
        </authorList>
    </citation>
    <scope>NUCLEOTIDE SEQUENCE [LARGE SCALE GENOMIC DNA]</scope>
    <source>
        <strain evidence="1 2">YIM 102744-1</strain>
    </source>
</reference>
<sequence>MAAEGWGVAVTLKAPVAQVLAFVAWYLELGAARLWLHFDDPEDPAATLLEGQDRVQVIRCHEGYWAKVAGRRPETHQQRQVRNVTRVLRRTGLPWVAHFDVDEFLLPARPVSGILSELAPDRLILRAEPWEALCDPRLPDDIFTGRIFRQALPPGREALAHALYGDLGALLERGMLSHTVGKCFFRSGIPGMTGRIHGARMNGEPVPGGPFHPDLALLHFHAQDREGWLSRLPYRLAKGAYQYRPAMQAYLLQQPPEGVADFYDCVQRARPALVAALEVEGFMRTEDLALRQRVERHFPGLLRGFETEQSGVNPSA</sequence>
<organism evidence="1 2">
    <name type="scientific">Falsigemmobacter faecalis</name>
    <dbReference type="NCBI Taxonomy" id="2488730"/>
    <lineage>
        <taxon>Bacteria</taxon>
        <taxon>Pseudomonadati</taxon>
        <taxon>Pseudomonadota</taxon>
        <taxon>Alphaproteobacteria</taxon>
        <taxon>Rhodobacterales</taxon>
        <taxon>Paracoccaceae</taxon>
        <taxon>Falsigemmobacter</taxon>
    </lineage>
</organism>
<evidence type="ECO:0000313" key="2">
    <source>
        <dbReference type="Proteomes" id="UP000282125"/>
    </source>
</evidence>
<accession>A0A3P3DUV4</accession>
<dbReference type="OrthoDB" id="7203640at2"/>
<proteinExistence type="predicted"/>
<gene>
    <name evidence="1" type="ORF">EG244_02720</name>
</gene>
<dbReference type="Pfam" id="PF13704">
    <property type="entry name" value="Glyco_tranf_2_4"/>
    <property type="match status" value="1"/>
</dbReference>
<name>A0A3P3DUV4_9RHOB</name>
<keyword evidence="2" id="KW-1185">Reference proteome</keyword>
<dbReference type="AlphaFoldDB" id="A0A3P3DUV4"/>
<dbReference type="EMBL" id="RRAZ01000003">
    <property type="protein sequence ID" value="RRH77955.1"/>
    <property type="molecule type" value="Genomic_DNA"/>
</dbReference>
<keyword evidence="1" id="KW-0808">Transferase</keyword>